<organism evidence="2 3">
    <name type="scientific">Candidatus Caccoplasma merdipullorum</name>
    <dbReference type="NCBI Taxonomy" id="2840718"/>
    <lineage>
        <taxon>Bacteria</taxon>
        <taxon>Pseudomonadati</taxon>
        <taxon>Bacteroidota</taxon>
        <taxon>Bacteroidia</taxon>
        <taxon>Bacteroidales</taxon>
        <taxon>Bacteroidaceae</taxon>
        <taxon>Bacteroidaceae incertae sedis</taxon>
        <taxon>Candidatus Caccoplasma</taxon>
    </lineage>
</organism>
<evidence type="ECO:0000313" key="2">
    <source>
        <dbReference type="EMBL" id="MBO8438113.1"/>
    </source>
</evidence>
<feature type="domain" description="Glycosyl transferase family 1" evidence="1">
    <location>
        <begin position="176"/>
        <end position="323"/>
    </location>
</feature>
<dbReference type="PANTHER" id="PTHR45947:SF3">
    <property type="entry name" value="SULFOQUINOVOSYL TRANSFERASE SQD2"/>
    <property type="match status" value="1"/>
</dbReference>
<evidence type="ECO:0000259" key="1">
    <source>
        <dbReference type="Pfam" id="PF00534"/>
    </source>
</evidence>
<dbReference type="GO" id="GO:0016757">
    <property type="term" value="F:glycosyltransferase activity"/>
    <property type="evidence" value="ECO:0007669"/>
    <property type="project" value="InterPro"/>
</dbReference>
<sequence>MKKYYDIVYLTNTPSFYKVNLCNEIGKRKKLLLVLYGYGEEAVNKILDNNISYNFEYRFLWNGDSAKRNKLRTFFNLWKLMRSISCKKILFSGWFVPEYNLYALISSKSKNCMLCESTIYESAISGIKGFIKKKIINRCSIALPSGIAHKAIFDSIAYKGKIEITGGVGIFNKAPRNINNKSNNPKRFLYVGRLIECKNLRFLIERFNENGKSLTIAGKGPLEKELKELAKENIRFTGFIANEKLPEVYKAHDIFVLPSRTETWGVVVEEAIYWGIPVITSDRVGCSNEMVIESNIGCTFKLDDKEDFDRAIKQVEENYNIYRENALKYDFDIRDKKQIETYTNL</sequence>
<name>A0A9D9H7T6_9BACT</name>
<dbReference type="PANTHER" id="PTHR45947">
    <property type="entry name" value="SULFOQUINOVOSYL TRANSFERASE SQD2"/>
    <property type="match status" value="1"/>
</dbReference>
<proteinExistence type="predicted"/>
<gene>
    <name evidence="2" type="ORF">IAC54_04355</name>
</gene>
<reference evidence="2" key="2">
    <citation type="journal article" date="2021" name="PeerJ">
        <title>Extensive microbial diversity within the chicken gut microbiome revealed by metagenomics and culture.</title>
        <authorList>
            <person name="Gilroy R."/>
            <person name="Ravi A."/>
            <person name="Getino M."/>
            <person name="Pursley I."/>
            <person name="Horton D.L."/>
            <person name="Alikhan N.F."/>
            <person name="Baker D."/>
            <person name="Gharbi K."/>
            <person name="Hall N."/>
            <person name="Watson M."/>
            <person name="Adriaenssens E.M."/>
            <person name="Foster-Nyarko E."/>
            <person name="Jarju S."/>
            <person name="Secka A."/>
            <person name="Antonio M."/>
            <person name="Oren A."/>
            <person name="Chaudhuri R.R."/>
            <person name="La Ragione R."/>
            <person name="Hildebrand F."/>
            <person name="Pallen M.J."/>
        </authorList>
    </citation>
    <scope>NUCLEOTIDE SEQUENCE</scope>
    <source>
        <strain evidence="2">G3-4614</strain>
    </source>
</reference>
<evidence type="ECO:0000313" key="3">
    <source>
        <dbReference type="Proteomes" id="UP000823636"/>
    </source>
</evidence>
<dbReference type="EMBL" id="JADIMW010000047">
    <property type="protein sequence ID" value="MBO8438113.1"/>
    <property type="molecule type" value="Genomic_DNA"/>
</dbReference>
<dbReference type="InterPro" id="IPR001296">
    <property type="entry name" value="Glyco_trans_1"/>
</dbReference>
<dbReference type="InterPro" id="IPR050194">
    <property type="entry name" value="Glycosyltransferase_grp1"/>
</dbReference>
<protein>
    <submittedName>
        <fullName evidence="2">Glycosyltransferase</fullName>
    </submittedName>
</protein>
<dbReference type="Pfam" id="PF00534">
    <property type="entry name" value="Glycos_transf_1"/>
    <property type="match status" value="1"/>
</dbReference>
<dbReference type="Proteomes" id="UP000823636">
    <property type="component" value="Unassembled WGS sequence"/>
</dbReference>
<dbReference type="AlphaFoldDB" id="A0A9D9H7T6"/>
<reference evidence="2" key="1">
    <citation type="submission" date="2020-10" db="EMBL/GenBank/DDBJ databases">
        <authorList>
            <person name="Gilroy R."/>
        </authorList>
    </citation>
    <scope>NUCLEOTIDE SEQUENCE</scope>
    <source>
        <strain evidence="2">G3-4614</strain>
    </source>
</reference>
<dbReference type="Gene3D" id="3.40.50.2000">
    <property type="entry name" value="Glycogen Phosphorylase B"/>
    <property type="match status" value="1"/>
</dbReference>
<dbReference type="SUPFAM" id="SSF53756">
    <property type="entry name" value="UDP-Glycosyltransferase/glycogen phosphorylase"/>
    <property type="match status" value="1"/>
</dbReference>
<accession>A0A9D9H7T6</accession>
<comment type="caution">
    <text evidence="2">The sequence shown here is derived from an EMBL/GenBank/DDBJ whole genome shotgun (WGS) entry which is preliminary data.</text>
</comment>